<dbReference type="Gene3D" id="6.20.220.10">
    <property type="entry name" value="ClpX chaperone, C4-type zinc finger domain"/>
    <property type="match status" value="1"/>
</dbReference>
<dbReference type="Gene3D" id="3.40.50.300">
    <property type="entry name" value="P-loop containing nucleotide triphosphate hydrolases"/>
    <property type="match status" value="1"/>
</dbReference>
<dbReference type="GO" id="GO:0051082">
    <property type="term" value="F:unfolded protein binding"/>
    <property type="evidence" value="ECO:0007669"/>
    <property type="project" value="UniProtKB-UniRule"/>
</dbReference>
<dbReference type="NCBIfam" id="TIGR00382">
    <property type="entry name" value="clpX"/>
    <property type="match status" value="1"/>
</dbReference>
<evidence type="ECO:0000256" key="7">
    <source>
        <dbReference type="PROSITE-ProRule" id="PRU01250"/>
    </source>
</evidence>
<comment type="function">
    <text evidence="6">ATP-dependent specificity component of the Clp protease. It directs the protease to specific substrates. Can perform chaperone functions in the absence of ClpP.</text>
</comment>
<dbReference type="InterPro" id="IPR003593">
    <property type="entry name" value="AAA+_ATPase"/>
</dbReference>
<keyword evidence="2 6" id="KW-0547">Nucleotide-binding</keyword>
<evidence type="ECO:0000256" key="2">
    <source>
        <dbReference type="ARBA" id="ARBA00022741"/>
    </source>
</evidence>
<feature type="binding site" evidence="6 7">
    <location>
        <position position="35"/>
    </location>
    <ligand>
        <name>Zn(2+)</name>
        <dbReference type="ChEBI" id="CHEBI:29105"/>
    </ligand>
</feature>
<name>A0A806FMN0_BIFAN</name>
<feature type="domain" description="ClpX-type ZB" evidence="8">
    <location>
        <begin position="19"/>
        <end position="73"/>
    </location>
</feature>
<feature type="binding site" evidence="6 7">
    <location>
        <position position="57"/>
    </location>
    <ligand>
        <name>Zn(2+)</name>
        <dbReference type="ChEBI" id="CHEBI:29105"/>
    </ligand>
</feature>
<dbReference type="GO" id="GO:0051603">
    <property type="term" value="P:proteolysis involved in protein catabolic process"/>
    <property type="evidence" value="ECO:0007669"/>
    <property type="project" value="TreeGrafter"/>
</dbReference>
<dbReference type="EMBL" id="CP002915">
    <property type="protein sequence ID" value="AEK30524.1"/>
    <property type="molecule type" value="Genomic_DNA"/>
</dbReference>
<evidence type="ECO:0000256" key="3">
    <source>
        <dbReference type="ARBA" id="ARBA00022833"/>
    </source>
</evidence>
<sequence>MRAQCTCPFLYACGMRVNMGRVVSYNDGVQRCTFCGKSEHEVHRLVAGAGVAICDECIGLCVQILSEENAKDSRLEVLKLPKPSQIRDVLDQYVIGQNDAKRTLSVAVYNHFKRAQIERHDANAHRQFEQSRLADSTRSILDPLDEVSVAKSNILLLGPTGVGKTYLAQTLAKAMQVPFIIVDATSITEAGYVGDDVEMVLSRLLQAADGDVDRARHGIVYIDEVDKIARKSGDNTSMTRDVSGEGVQQALLKILEGTLVHVPVDGAHRHKDGETVELDTSDILFICGGAFVGLDEIVSRRLGRHESGFGASWRVNPIDEHEIYRQVNADDLAEFGLLPEFIGRLPVVCTLGELTVDDLKDVLTKPTNALLKQYQKLFSVDGVTLTFTDAAVEAIASTALERGVGARGLRSIIESILEETMFELPNMDDVTEVVVNADCVTEGVPPQMVRPERRRVIHAL</sequence>
<organism evidence="9 10">
    <name type="scientific">Bifidobacterium animalis subsp. lactis CNCM I-2494</name>
    <dbReference type="NCBI Taxonomy" id="1042403"/>
    <lineage>
        <taxon>Bacteria</taxon>
        <taxon>Bacillati</taxon>
        <taxon>Actinomycetota</taxon>
        <taxon>Actinomycetes</taxon>
        <taxon>Bifidobacteriales</taxon>
        <taxon>Bifidobacteriaceae</taxon>
        <taxon>Bifidobacterium</taxon>
    </lineage>
</organism>
<dbReference type="AlphaFoldDB" id="A0A806FMN0"/>
<dbReference type="PANTHER" id="PTHR48102">
    <property type="entry name" value="ATP-DEPENDENT CLP PROTEASE ATP-BINDING SUBUNIT CLPX-LIKE, MITOCHONDRIAL-RELATED"/>
    <property type="match status" value="1"/>
</dbReference>
<protein>
    <recommendedName>
        <fullName evidence="6">ATP-dependent Clp protease ATP-binding subunit ClpX</fullName>
    </recommendedName>
</protein>
<dbReference type="InterPro" id="IPR046425">
    <property type="entry name" value="ClpX_bact"/>
</dbReference>
<dbReference type="KEGG" id="bnm:BALAC2494_00169"/>
<dbReference type="SMART" id="SM00994">
    <property type="entry name" value="zf-C4_ClpX"/>
    <property type="match status" value="1"/>
</dbReference>
<dbReference type="Pfam" id="PF10431">
    <property type="entry name" value="ClpB_D2-small"/>
    <property type="match status" value="1"/>
</dbReference>
<dbReference type="Gene3D" id="1.10.8.60">
    <property type="match status" value="1"/>
</dbReference>
<dbReference type="HAMAP" id="MF_00175">
    <property type="entry name" value="ClpX"/>
    <property type="match status" value="1"/>
</dbReference>
<keyword evidence="5 6" id="KW-0143">Chaperone</keyword>
<dbReference type="GO" id="GO:0009376">
    <property type="term" value="C:HslUV protease complex"/>
    <property type="evidence" value="ECO:0007669"/>
    <property type="project" value="TreeGrafter"/>
</dbReference>
<dbReference type="GO" id="GO:0016887">
    <property type="term" value="F:ATP hydrolysis activity"/>
    <property type="evidence" value="ECO:0007669"/>
    <property type="project" value="InterPro"/>
</dbReference>
<evidence type="ECO:0000259" key="8">
    <source>
        <dbReference type="PROSITE" id="PS51902"/>
    </source>
</evidence>
<keyword evidence="3 6" id="KW-0862">Zinc</keyword>
<evidence type="ECO:0000256" key="5">
    <source>
        <dbReference type="ARBA" id="ARBA00023186"/>
    </source>
</evidence>
<dbReference type="Pfam" id="PF07724">
    <property type="entry name" value="AAA_2"/>
    <property type="match status" value="1"/>
</dbReference>
<gene>
    <name evidence="6" type="primary">clpX</name>
    <name evidence="9" type="ORF">BALAC2494_00169</name>
</gene>
<dbReference type="CDD" id="cd19497">
    <property type="entry name" value="RecA-like_ClpX"/>
    <property type="match status" value="1"/>
</dbReference>
<dbReference type="GO" id="GO:0008270">
    <property type="term" value="F:zinc ion binding"/>
    <property type="evidence" value="ECO:0007669"/>
    <property type="project" value="UniProtKB-UniRule"/>
</dbReference>
<dbReference type="InterPro" id="IPR059188">
    <property type="entry name" value="Znf_CLPX-like"/>
</dbReference>
<dbReference type="InterPro" id="IPR050052">
    <property type="entry name" value="ATP-dep_Clp_protease_ClpX"/>
</dbReference>
<dbReference type="Pfam" id="PF06689">
    <property type="entry name" value="zf-C4_ClpX"/>
    <property type="match status" value="1"/>
</dbReference>
<evidence type="ECO:0000313" key="9">
    <source>
        <dbReference type="EMBL" id="AEK30524.1"/>
    </source>
</evidence>
<dbReference type="InterPro" id="IPR038366">
    <property type="entry name" value="Znf_CppX_C4_sf"/>
</dbReference>
<feature type="binding site" evidence="6 7">
    <location>
        <position position="32"/>
    </location>
    <ligand>
        <name>Zn(2+)</name>
        <dbReference type="ChEBI" id="CHEBI:29105"/>
    </ligand>
</feature>
<dbReference type="SUPFAM" id="SSF52540">
    <property type="entry name" value="P-loop containing nucleoside triphosphate hydrolases"/>
    <property type="match status" value="1"/>
</dbReference>
<evidence type="ECO:0000256" key="6">
    <source>
        <dbReference type="HAMAP-Rule" id="MF_00175"/>
    </source>
</evidence>
<dbReference type="GO" id="GO:0046983">
    <property type="term" value="F:protein dimerization activity"/>
    <property type="evidence" value="ECO:0007669"/>
    <property type="project" value="UniProtKB-UniRule"/>
</dbReference>
<dbReference type="PROSITE" id="PS51902">
    <property type="entry name" value="CLPX_ZB"/>
    <property type="match status" value="1"/>
</dbReference>
<keyword evidence="1 6" id="KW-0479">Metal-binding</keyword>
<dbReference type="SUPFAM" id="SSF57716">
    <property type="entry name" value="Glucocorticoid receptor-like (DNA-binding domain)"/>
    <property type="match status" value="1"/>
</dbReference>
<comment type="subunit">
    <text evidence="6">Component of the ClpX-ClpP complex. Forms a hexameric ring that, in the presence of ATP, binds to fourteen ClpP subunits assembled into a disk-like structure with a central cavity, resembling the structure of eukaryotic proteasomes.</text>
</comment>
<dbReference type="GO" id="GO:0005524">
    <property type="term" value="F:ATP binding"/>
    <property type="evidence" value="ECO:0007669"/>
    <property type="project" value="UniProtKB-UniRule"/>
</dbReference>
<dbReference type="PANTHER" id="PTHR48102:SF7">
    <property type="entry name" value="ATP-DEPENDENT CLP PROTEASE ATP-BINDING SUBUNIT CLPX-LIKE, MITOCHONDRIAL"/>
    <property type="match status" value="1"/>
</dbReference>
<feature type="binding site" evidence="6">
    <location>
        <begin position="159"/>
        <end position="166"/>
    </location>
    <ligand>
        <name>ATP</name>
        <dbReference type="ChEBI" id="CHEBI:30616"/>
    </ligand>
</feature>
<proteinExistence type="inferred from homology"/>
<dbReference type="InterPro" id="IPR004487">
    <property type="entry name" value="Clp_protease_ATP-bd_su_ClpX"/>
</dbReference>
<feature type="binding site" evidence="6 7">
    <location>
        <position position="54"/>
    </location>
    <ligand>
        <name>Zn(2+)</name>
        <dbReference type="ChEBI" id="CHEBI:29105"/>
    </ligand>
</feature>
<comment type="similarity">
    <text evidence="6 7">Belongs to the ClpX chaperone family.</text>
</comment>
<evidence type="ECO:0000256" key="1">
    <source>
        <dbReference type="ARBA" id="ARBA00022723"/>
    </source>
</evidence>
<reference evidence="9 10" key="1">
    <citation type="journal article" date="2011" name="J. Bacteriol.">
        <title>Genome Sequence of the Probiotic Strain Bifidobacterium animalis subsp. lactis CNCM I-2494.</title>
        <authorList>
            <person name="Chervaux C."/>
            <person name="Grimaldi C."/>
            <person name="Bolotin A."/>
            <person name="Quinquis B."/>
            <person name="Legrain-Raspaud S."/>
            <person name="van Hylckama Vlieg J.E."/>
            <person name="Denariaz G."/>
            <person name="Smokvina T."/>
        </authorList>
    </citation>
    <scope>NUCLEOTIDE SEQUENCE [LARGE SCALE GENOMIC DNA]</scope>
    <source>
        <strain evidence="9 10">CNCM I-2494</strain>
    </source>
</reference>
<accession>A0A806FMN0</accession>
<dbReference type="InterPro" id="IPR010603">
    <property type="entry name" value="Znf_CppX_C4"/>
</dbReference>
<evidence type="ECO:0000256" key="4">
    <source>
        <dbReference type="ARBA" id="ARBA00022840"/>
    </source>
</evidence>
<dbReference type="SMART" id="SM01086">
    <property type="entry name" value="ClpB_D2-small"/>
    <property type="match status" value="1"/>
</dbReference>
<dbReference type="GO" id="GO:0051301">
    <property type="term" value="P:cell division"/>
    <property type="evidence" value="ECO:0007669"/>
    <property type="project" value="TreeGrafter"/>
</dbReference>
<dbReference type="FunFam" id="1.10.8.60:FF:000002">
    <property type="entry name" value="ATP-dependent Clp protease ATP-binding subunit ClpX"/>
    <property type="match status" value="1"/>
</dbReference>
<keyword evidence="4 6" id="KW-0067">ATP-binding</keyword>
<dbReference type="InterPro" id="IPR019489">
    <property type="entry name" value="Clp_ATPase_C"/>
</dbReference>
<dbReference type="NCBIfam" id="NF003745">
    <property type="entry name" value="PRK05342.1"/>
    <property type="match status" value="1"/>
</dbReference>
<evidence type="ECO:0000313" key="10">
    <source>
        <dbReference type="Proteomes" id="UP000008394"/>
    </source>
</evidence>
<dbReference type="InterPro" id="IPR003959">
    <property type="entry name" value="ATPase_AAA_core"/>
</dbReference>
<dbReference type="SMART" id="SM00382">
    <property type="entry name" value="AAA"/>
    <property type="match status" value="1"/>
</dbReference>
<dbReference type="GO" id="GO:0140662">
    <property type="term" value="F:ATP-dependent protein folding chaperone"/>
    <property type="evidence" value="ECO:0007669"/>
    <property type="project" value="InterPro"/>
</dbReference>
<dbReference type="InterPro" id="IPR027417">
    <property type="entry name" value="P-loop_NTPase"/>
</dbReference>
<dbReference type="Proteomes" id="UP000008394">
    <property type="component" value="Chromosome"/>
</dbReference>